<organism evidence="1 2">
    <name type="scientific">Forsythia ovata</name>
    <dbReference type="NCBI Taxonomy" id="205694"/>
    <lineage>
        <taxon>Eukaryota</taxon>
        <taxon>Viridiplantae</taxon>
        <taxon>Streptophyta</taxon>
        <taxon>Embryophyta</taxon>
        <taxon>Tracheophyta</taxon>
        <taxon>Spermatophyta</taxon>
        <taxon>Magnoliopsida</taxon>
        <taxon>eudicotyledons</taxon>
        <taxon>Gunneridae</taxon>
        <taxon>Pentapetalae</taxon>
        <taxon>asterids</taxon>
        <taxon>lamiids</taxon>
        <taxon>Lamiales</taxon>
        <taxon>Oleaceae</taxon>
        <taxon>Forsythieae</taxon>
        <taxon>Forsythia</taxon>
    </lineage>
</organism>
<keyword evidence="1" id="KW-0418">Kinase</keyword>
<protein>
    <submittedName>
        <fullName evidence="1">Calcium-dependent protein kinase</fullName>
    </submittedName>
</protein>
<evidence type="ECO:0000313" key="2">
    <source>
        <dbReference type="Proteomes" id="UP001604277"/>
    </source>
</evidence>
<dbReference type="GO" id="GO:0016301">
    <property type="term" value="F:kinase activity"/>
    <property type="evidence" value="ECO:0007669"/>
    <property type="project" value="UniProtKB-KW"/>
</dbReference>
<name>A0ABD1W2S0_9LAMI</name>
<evidence type="ECO:0000313" key="1">
    <source>
        <dbReference type="EMBL" id="KAL2543949.1"/>
    </source>
</evidence>
<keyword evidence="2" id="KW-1185">Reference proteome</keyword>
<reference evidence="2" key="1">
    <citation type="submission" date="2024-07" db="EMBL/GenBank/DDBJ databases">
        <title>Two chromosome-level genome assemblies of Korean endemic species Abeliophyllum distichum and Forsythia ovata (Oleaceae).</title>
        <authorList>
            <person name="Jang H."/>
        </authorList>
    </citation>
    <scope>NUCLEOTIDE SEQUENCE [LARGE SCALE GENOMIC DNA]</scope>
</reference>
<dbReference type="Proteomes" id="UP001604277">
    <property type="component" value="Unassembled WGS sequence"/>
</dbReference>
<accession>A0ABD1W2S0</accession>
<gene>
    <name evidence="1" type="ORF">Fot_13182</name>
</gene>
<comment type="caution">
    <text evidence="1">The sequence shown here is derived from an EMBL/GenBank/DDBJ whole genome shotgun (WGS) entry which is preliminary data.</text>
</comment>
<proteinExistence type="predicted"/>
<dbReference type="AlphaFoldDB" id="A0ABD1W2S0"/>
<sequence>MRACMRQRWLRRWRRAAEAAPPRSSKEAELGIQFGRSRGARYYQRMEHPWLQNAKKAPNVPLGDVVKSRLKQFSLMNRFKRKALRGKVSKAKPLHLCQKLLDQAGCKSRSVHKWQGLEGESQHANPQDRPPQYFSENLPHTEIEHALPEDFSPHHLRPYQLSYTPDGYLFSSIRGTWLSYLARRRSTQSTPLRVKESGTSSIDIVILFLPTGNAIWNFAFLNYN</sequence>
<dbReference type="EMBL" id="JBFOLJ010000004">
    <property type="protein sequence ID" value="KAL2543949.1"/>
    <property type="molecule type" value="Genomic_DNA"/>
</dbReference>
<keyword evidence="1" id="KW-0808">Transferase</keyword>